<name>A0AAD6X294_9AGAR</name>
<evidence type="ECO:0000313" key="3">
    <source>
        <dbReference type="Proteomes" id="UP001218188"/>
    </source>
</evidence>
<protein>
    <submittedName>
        <fullName evidence="2">Uncharacterized protein</fullName>
    </submittedName>
</protein>
<evidence type="ECO:0000256" key="1">
    <source>
        <dbReference type="SAM" id="MobiDB-lite"/>
    </source>
</evidence>
<feature type="region of interest" description="Disordered" evidence="1">
    <location>
        <begin position="169"/>
        <end position="202"/>
    </location>
</feature>
<dbReference type="EMBL" id="JARJCM010000044">
    <property type="protein sequence ID" value="KAJ7036263.1"/>
    <property type="molecule type" value="Genomic_DNA"/>
</dbReference>
<dbReference type="AlphaFoldDB" id="A0AAD6X294"/>
<feature type="region of interest" description="Disordered" evidence="1">
    <location>
        <begin position="302"/>
        <end position="323"/>
    </location>
</feature>
<sequence>MPLFTSLGPPLTVCFNICVNLTYTSVDSAGLTSSSFDNSTLERLPSHTISTLHPSYGSSTPQTLLNFSPSGGLIFEDSSVEMSSTFVSREVEFKFNDLWTHVCTSDPVPMLRKMQELCSDQARTTETIVNLSRSRFKILDVSKPSATCTTKFSMLNQVHPLGLASPTGYMPSTFSPPKLNQGLKTPRHDESPSPSPTRSSTNPSVIWISVEFSMIPPAKFRSGNLSKSLKQMNQILALKSLGFSTYIPNSKYTRESENGTLPALGTSRRSRADPTCLATRLRPPARCIPRNTGCAHIRAAQLESGARTGPQERIGTRARTGRE</sequence>
<dbReference type="Proteomes" id="UP001218188">
    <property type="component" value="Unassembled WGS sequence"/>
</dbReference>
<evidence type="ECO:0000313" key="2">
    <source>
        <dbReference type="EMBL" id="KAJ7036263.1"/>
    </source>
</evidence>
<gene>
    <name evidence="2" type="ORF">C8F04DRAFT_1181544</name>
</gene>
<accession>A0AAD6X294</accession>
<comment type="caution">
    <text evidence="2">The sequence shown here is derived from an EMBL/GenBank/DDBJ whole genome shotgun (WGS) entry which is preliminary data.</text>
</comment>
<organism evidence="2 3">
    <name type="scientific">Mycena alexandri</name>
    <dbReference type="NCBI Taxonomy" id="1745969"/>
    <lineage>
        <taxon>Eukaryota</taxon>
        <taxon>Fungi</taxon>
        <taxon>Dikarya</taxon>
        <taxon>Basidiomycota</taxon>
        <taxon>Agaricomycotina</taxon>
        <taxon>Agaricomycetes</taxon>
        <taxon>Agaricomycetidae</taxon>
        <taxon>Agaricales</taxon>
        <taxon>Marasmiineae</taxon>
        <taxon>Mycenaceae</taxon>
        <taxon>Mycena</taxon>
    </lineage>
</organism>
<keyword evidence="3" id="KW-1185">Reference proteome</keyword>
<reference evidence="2" key="1">
    <citation type="submission" date="2023-03" db="EMBL/GenBank/DDBJ databases">
        <title>Massive genome expansion in bonnet fungi (Mycena s.s.) driven by repeated elements and novel gene families across ecological guilds.</title>
        <authorList>
            <consortium name="Lawrence Berkeley National Laboratory"/>
            <person name="Harder C.B."/>
            <person name="Miyauchi S."/>
            <person name="Viragh M."/>
            <person name="Kuo A."/>
            <person name="Thoen E."/>
            <person name="Andreopoulos B."/>
            <person name="Lu D."/>
            <person name="Skrede I."/>
            <person name="Drula E."/>
            <person name="Henrissat B."/>
            <person name="Morin E."/>
            <person name="Kohler A."/>
            <person name="Barry K."/>
            <person name="LaButti K."/>
            <person name="Morin E."/>
            <person name="Salamov A."/>
            <person name="Lipzen A."/>
            <person name="Mereny Z."/>
            <person name="Hegedus B."/>
            <person name="Baldrian P."/>
            <person name="Stursova M."/>
            <person name="Weitz H."/>
            <person name="Taylor A."/>
            <person name="Grigoriev I.V."/>
            <person name="Nagy L.G."/>
            <person name="Martin F."/>
            <person name="Kauserud H."/>
        </authorList>
    </citation>
    <scope>NUCLEOTIDE SEQUENCE</scope>
    <source>
        <strain evidence="2">CBHHK200</strain>
    </source>
</reference>
<proteinExistence type="predicted"/>